<gene>
    <name evidence="1" type="ORF">FEM41_19830</name>
</gene>
<organism evidence="1 2">
    <name type="scientific">Jejubacter calystegiae</name>
    <dbReference type="NCBI Taxonomy" id="2579935"/>
    <lineage>
        <taxon>Bacteria</taxon>
        <taxon>Pseudomonadati</taxon>
        <taxon>Pseudomonadota</taxon>
        <taxon>Gammaproteobacteria</taxon>
        <taxon>Enterobacterales</taxon>
        <taxon>Enterobacteriaceae</taxon>
        <taxon>Jejubacter</taxon>
    </lineage>
</organism>
<name>A0A4P8YLR1_9ENTR</name>
<dbReference type="RefSeq" id="WP_138097896.1">
    <property type="nucleotide sequence ID" value="NZ_CP040428.1"/>
</dbReference>
<sequence>MTLEQRIEALEREVSELKQQARESNELVTVVQHAAQAATHDLQQIVAQQQATKKYRATMDITVDPLV</sequence>
<reference evidence="1 2" key="1">
    <citation type="submission" date="2019-05" db="EMBL/GenBank/DDBJ databases">
        <title>Complete genome sequence of Izhakiella calystegiae KSNA2, an endophyte isolated from beach morning glory (Calystegia soldanella).</title>
        <authorList>
            <person name="Jiang L."/>
            <person name="Jeong J.C."/>
            <person name="Kim C.Y."/>
            <person name="Kim D.H."/>
            <person name="Kim S.W."/>
            <person name="Lee j."/>
        </authorList>
    </citation>
    <scope>NUCLEOTIDE SEQUENCE [LARGE SCALE GENOMIC DNA]</scope>
    <source>
        <strain evidence="1 2">KSNA2</strain>
    </source>
</reference>
<proteinExistence type="predicted"/>
<accession>A0A4P8YLR1</accession>
<dbReference type="KEGG" id="izh:FEM41_19830"/>
<keyword evidence="2" id="KW-1185">Reference proteome</keyword>
<evidence type="ECO:0000313" key="1">
    <source>
        <dbReference type="EMBL" id="QCT21740.1"/>
    </source>
</evidence>
<dbReference type="EMBL" id="CP040428">
    <property type="protein sequence ID" value="QCT21740.1"/>
    <property type="molecule type" value="Genomic_DNA"/>
</dbReference>
<evidence type="ECO:0000313" key="2">
    <source>
        <dbReference type="Proteomes" id="UP000302163"/>
    </source>
</evidence>
<dbReference type="AlphaFoldDB" id="A0A4P8YLR1"/>
<protein>
    <submittedName>
        <fullName evidence="1">Uncharacterized protein</fullName>
    </submittedName>
</protein>
<dbReference type="Proteomes" id="UP000302163">
    <property type="component" value="Chromosome"/>
</dbReference>